<name>A0A7J9HIY3_9ROSI</name>
<comment type="caution">
    <text evidence="1">The sequence shown here is derived from an EMBL/GenBank/DDBJ whole genome shotgun (WGS) entry which is preliminary data.</text>
</comment>
<accession>A0A7J9HIY3</accession>
<gene>
    <name evidence="1" type="ORF">Gohar_025426</name>
</gene>
<protein>
    <submittedName>
        <fullName evidence="1">Uncharacterized protein</fullName>
    </submittedName>
</protein>
<dbReference type="EMBL" id="JABFAD010000009">
    <property type="protein sequence ID" value="MBA0809806.1"/>
    <property type="molecule type" value="Genomic_DNA"/>
</dbReference>
<dbReference type="Proteomes" id="UP000593560">
    <property type="component" value="Unassembled WGS sequence"/>
</dbReference>
<proteinExistence type="predicted"/>
<reference evidence="1 2" key="1">
    <citation type="journal article" date="2019" name="Genome Biol. Evol.">
        <title>Insights into the evolution of the New World diploid cottons (Gossypium, subgenus Houzingenia) based on genome sequencing.</title>
        <authorList>
            <person name="Grover C.E."/>
            <person name="Arick M.A. 2nd"/>
            <person name="Thrash A."/>
            <person name="Conover J.L."/>
            <person name="Sanders W.S."/>
            <person name="Peterson D.G."/>
            <person name="Frelichowski J.E."/>
            <person name="Scheffler J.A."/>
            <person name="Scheffler B.E."/>
            <person name="Wendel J.F."/>
        </authorList>
    </citation>
    <scope>NUCLEOTIDE SEQUENCE [LARGE SCALE GENOMIC DNA]</scope>
    <source>
        <strain evidence="1">0</strain>
        <tissue evidence="1">Leaf</tissue>
    </source>
</reference>
<sequence length="18" mass="2325">MFRVFRSWLDQMHQVRST</sequence>
<keyword evidence="2" id="KW-1185">Reference proteome</keyword>
<dbReference type="OrthoDB" id="987450at2759"/>
<organism evidence="1 2">
    <name type="scientific">Gossypium harknessii</name>
    <dbReference type="NCBI Taxonomy" id="34285"/>
    <lineage>
        <taxon>Eukaryota</taxon>
        <taxon>Viridiplantae</taxon>
        <taxon>Streptophyta</taxon>
        <taxon>Embryophyta</taxon>
        <taxon>Tracheophyta</taxon>
        <taxon>Spermatophyta</taxon>
        <taxon>Magnoliopsida</taxon>
        <taxon>eudicotyledons</taxon>
        <taxon>Gunneridae</taxon>
        <taxon>Pentapetalae</taxon>
        <taxon>rosids</taxon>
        <taxon>malvids</taxon>
        <taxon>Malvales</taxon>
        <taxon>Malvaceae</taxon>
        <taxon>Malvoideae</taxon>
        <taxon>Gossypium</taxon>
    </lineage>
</organism>
<dbReference type="AlphaFoldDB" id="A0A7J9HIY3"/>
<evidence type="ECO:0000313" key="1">
    <source>
        <dbReference type="EMBL" id="MBA0809806.1"/>
    </source>
</evidence>
<evidence type="ECO:0000313" key="2">
    <source>
        <dbReference type="Proteomes" id="UP000593560"/>
    </source>
</evidence>